<evidence type="ECO:0000256" key="1">
    <source>
        <dbReference type="SAM" id="SignalP"/>
    </source>
</evidence>
<feature type="signal peptide" evidence="1">
    <location>
        <begin position="1"/>
        <end position="18"/>
    </location>
</feature>
<sequence length="411" mass="43428">MHFSALTVLACAIVAVAAHPGHDNLVNVDAPVDISNVGNGNVVKVANGVLNHKRHGHGLVVDAPIHATNIGNDNHSRDVASVAVPVTIEEIFDCNNIAIANNILNNLAVELGRAITDLGITAQNILDCNTENWHTLVDALYAHVGKAVPLGKRNAVSIYAPVTLKDILNCNTVEIANDLLNHLAAELKCTVIQLGITVEDLLAARPDNAQALLNTLKSYIAKLGKRDLINIKAPVDISNVANYNVVDILNNVGNGGKRDLLKVTAPITATNIANGNKVGVLNDVLNGHGKRDAANVKAPVDVNNVANYNVVDILNNVGNGGKRDFIDVEAPIDVSNVLNGNEVDILNNILKRDAANIKAPVDVNNVANYNVVDILNNVGNGGKRDLIDLDAPIDVSNVLNGNKVAVLNDIL</sequence>
<organism evidence="2 3">
    <name type="scientific">Athelia psychrophila</name>
    <dbReference type="NCBI Taxonomy" id="1759441"/>
    <lineage>
        <taxon>Eukaryota</taxon>
        <taxon>Fungi</taxon>
        <taxon>Dikarya</taxon>
        <taxon>Basidiomycota</taxon>
        <taxon>Agaricomycotina</taxon>
        <taxon>Agaricomycetes</taxon>
        <taxon>Agaricomycetidae</taxon>
        <taxon>Atheliales</taxon>
        <taxon>Atheliaceae</taxon>
        <taxon>Athelia</taxon>
    </lineage>
</organism>
<accession>A0A167XDY0</accession>
<name>A0A167XDY0_9AGAM</name>
<dbReference type="Proteomes" id="UP000076532">
    <property type="component" value="Unassembled WGS sequence"/>
</dbReference>
<feature type="chain" id="PRO_5007894349" evidence="1">
    <location>
        <begin position="19"/>
        <end position="411"/>
    </location>
</feature>
<evidence type="ECO:0000313" key="3">
    <source>
        <dbReference type="Proteomes" id="UP000076532"/>
    </source>
</evidence>
<protein>
    <submittedName>
        <fullName evidence="2">Uncharacterized protein</fullName>
    </submittedName>
</protein>
<keyword evidence="3" id="KW-1185">Reference proteome</keyword>
<evidence type="ECO:0000313" key="2">
    <source>
        <dbReference type="EMBL" id="KZP07113.1"/>
    </source>
</evidence>
<gene>
    <name evidence="2" type="ORF">FIBSPDRAFT_902302</name>
</gene>
<proteinExistence type="predicted"/>
<dbReference type="EMBL" id="KV417761">
    <property type="protein sequence ID" value="KZP07113.1"/>
    <property type="molecule type" value="Genomic_DNA"/>
</dbReference>
<keyword evidence="1" id="KW-0732">Signal</keyword>
<dbReference type="AlphaFoldDB" id="A0A167XDY0"/>
<reference evidence="2 3" key="1">
    <citation type="journal article" date="2016" name="Mol. Biol. Evol.">
        <title>Comparative Genomics of Early-Diverging Mushroom-Forming Fungi Provides Insights into the Origins of Lignocellulose Decay Capabilities.</title>
        <authorList>
            <person name="Nagy L.G."/>
            <person name="Riley R."/>
            <person name="Tritt A."/>
            <person name="Adam C."/>
            <person name="Daum C."/>
            <person name="Floudas D."/>
            <person name="Sun H."/>
            <person name="Yadav J.S."/>
            <person name="Pangilinan J."/>
            <person name="Larsson K.H."/>
            <person name="Matsuura K."/>
            <person name="Barry K."/>
            <person name="Labutti K."/>
            <person name="Kuo R."/>
            <person name="Ohm R.A."/>
            <person name="Bhattacharya S.S."/>
            <person name="Shirouzu T."/>
            <person name="Yoshinaga Y."/>
            <person name="Martin F.M."/>
            <person name="Grigoriev I.V."/>
            <person name="Hibbett D.S."/>
        </authorList>
    </citation>
    <scope>NUCLEOTIDE SEQUENCE [LARGE SCALE GENOMIC DNA]</scope>
    <source>
        <strain evidence="2 3">CBS 109695</strain>
    </source>
</reference>